<name>A0A804JKE8_MUSAM</name>
<evidence type="ECO:0000313" key="2">
    <source>
        <dbReference type="Proteomes" id="UP000012960"/>
    </source>
</evidence>
<dbReference type="Proteomes" id="UP000012960">
    <property type="component" value="Unplaced"/>
</dbReference>
<dbReference type="AlphaFoldDB" id="A0A804JKE8"/>
<evidence type="ECO:0000313" key="1">
    <source>
        <dbReference type="EnsemblPlants" id="Ma06_p25780.1"/>
    </source>
</evidence>
<proteinExistence type="predicted"/>
<sequence length="30" mass="3290">MPISRVKEHASLTQEDIVSHPKVLEVSGSD</sequence>
<dbReference type="InParanoid" id="A0A804JKE8"/>
<protein>
    <submittedName>
        <fullName evidence="1">Uncharacterized protein</fullName>
    </submittedName>
</protein>
<organism evidence="1 2">
    <name type="scientific">Musa acuminata subsp. malaccensis</name>
    <name type="common">Wild banana</name>
    <name type="synonym">Musa malaccensis</name>
    <dbReference type="NCBI Taxonomy" id="214687"/>
    <lineage>
        <taxon>Eukaryota</taxon>
        <taxon>Viridiplantae</taxon>
        <taxon>Streptophyta</taxon>
        <taxon>Embryophyta</taxon>
        <taxon>Tracheophyta</taxon>
        <taxon>Spermatophyta</taxon>
        <taxon>Magnoliopsida</taxon>
        <taxon>Liliopsida</taxon>
        <taxon>Zingiberales</taxon>
        <taxon>Musaceae</taxon>
        <taxon>Musa</taxon>
    </lineage>
</organism>
<reference evidence="1" key="1">
    <citation type="submission" date="2021-05" db="UniProtKB">
        <authorList>
            <consortium name="EnsemblPlants"/>
        </authorList>
    </citation>
    <scope>IDENTIFICATION</scope>
    <source>
        <strain evidence="1">subsp. malaccensis</strain>
    </source>
</reference>
<dbReference type="Gramene" id="Ma06_t25780.1">
    <property type="protein sequence ID" value="Ma06_p25780.1"/>
    <property type="gene ID" value="Ma06_g25780"/>
</dbReference>
<dbReference type="EnsemblPlants" id="Ma06_t25780.1">
    <property type="protein sequence ID" value="Ma06_p25780.1"/>
    <property type="gene ID" value="Ma06_g25780"/>
</dbReference>
<accession>A0A804JKE8</accession>
<keyword evidence="2" id="KW-1185">Reference proteome</keyword>